<dbReference type="AlphaFoldDB" id="A0A371FGE3"/>
<evidence type="ECO:0000313" key="1">
    <source>
        <dbReference type="EMBL" id="RDX77366.1"/>
    </source>
</evidence>
<feature type="non-terminal residue" evidence="1">
    <location>
        <position position="1"/>
    </location>
</feature>
<reference evidence="1" key="1">
    <citation type="submission" date="2018-05" db="EMBL/GenBank/DDBJ databases">
        <title>Draft genome of Mucuna pruriens seed.</title>
        <authorList>
            <person name="Nnadi N.E."/>
            <person name="Vos R."/>
            <person name="Hasami M.H."/>
            <person name="Devisetty U.K."/>
            <person name="Aguiy J.C."/>
        </authorList>
    </citation>
    <scope>NUCLEOTIDE SEQUENCE [LARGE SCALE GENOMIC DNA]</scope>
    <source>
        <strain evidence="1">JCA_2017</strain>
    </source>
</reference>
<keyword evidence="2" id="KW-1185">Reference proteome</keyword>
<organism evidence="1 2">
    <name type="scientific">Mucuna pruriens</name>
    <name type="common">Velvet bean</name>
    <name type="synonym">Dolichos pruriens</name>
    <dbReference type="NCBI Taxonomy" id="157652"/>
    <lineage>
        <taxon>Eukaryota</taxon>
        <taxon>Viridiplantae</taxon>
        <taxon>Streptophyta</taxon>
        <taxon>Embryophyta</taxon>
        <taxon>Tracheophyta</taxon>
        <taxon>Spermatophyta</taxon>
        <taxon>Magnoliopsida</taxon>
        <taxon>eudicotyledons</taxon>
        <taxon>Gunneridae</taxon>
        <taxon>Pentapetalae</taxon>
        <taxon>rosids</taxon>
        <taxon>fabids</taxon>
        <taxon>Fabales</taxon>
        <taxon>Fabaceae</taxon>
        <taxon>Papilionoideae</taxon>
        <taxon>50 kb inversion clade</taxon>
        <taxon>NPAAA clade</taxon>
        <taxon>indigoferoid/millettioid clade</taxon>
        <taxon>Phaseoleae</taxon>
        <taxon>Mucuna</taxon>
    </lineage>
</organism>
<name>A0A371FGE3_MUCPR</name>
<accession>A0A371FGE3</accession>
<protein>
    <submittedName>
        <fullName evidence="1">Uncharacterized protein</fullName>
    </submittedName>
</protein>
<dbReference type="EMBL" id="QJKJ01009192">
    <property type="protein sequence ID" value="RDX77366.1"/>
    <property type="molecule type" value="Genomic_DNA"/>
</dbReference>
<comment type="caution">
    <text evidence="1">The sequence shown here is derived from an EMBL/GenBank/DDBJ whole genome shotgun (WGS) entry which is preliminary data.</text>
</comment>
<sequence>MDSQFWRQKHCIVAEPGEHRGNFVGAISLLLADDKQVRLHNFAQRILRPQTWGVVDFQL</sequence>
<gene>
    <name evidence="1" type="ORF">CR513_42525</name>
</gene>
<proteinExistence type="predicted"/>
<evidence type="ECO:0000313" key="2">
    <source>
        <dbReference type="Proteomes" id="UP000257109"/>
    </source>
</evidence>
<dbReference type="Proteomes" id="UP000257109">
    <property type="component" value="Unassembled WGS sequence"/>
</dbReference>